<dbReference type="Gene3D" id="3.30.70.270">
    <property type="match status" value="1"/>
</dbReference>
<dbReference type="SUPFAM" id="SSF56672">
    <property type="entry name" value="DNA/RNA polymerases"/>
    <property type="match status" value="1"/>
</dbReference>
<dbReference type="EMBL" id="SSTE01021224">
    <property type="protein sequence ID" value="KAA0032733.1"/>
    <property type="molecule type" value="Genomic_DNA"/>
</dbReference>
<comment type="caution">
    <text evidence="3">The sequence shown here is derived from an EMBL/GenBank/DDBJ whole genome shotgun (WGS) entry which is preliminary data.</text>
</comment>
<dbReference type="Proteomes" id="UP000321393">
    <property type="component" value="Unassembled WGS sequence"/>
</dbReference>
<sequence>MVLKRCKETQLILNWEKCHFMETKEILLGHEIAYVGLEVDPTKIDVVMPILITLDWSYAFELICDASDVAIAAMLDQKKDKVIYPIYYTSKP</sequence>
<dbReference type="Proteomes" id="UP000321947">
    <property type="component" value="Unassembled WGS sequence"/>
</dbReference>
<dbReference type="InterPro" id="IPR043502">
    <property type="entry name" value="DNA/RNA_pol_sf"/>
</dbReference>
<dbReference type="EMBL" id="SSTD01017849">
    <property type="protein sequence ID" value="TYJ98764.1"/>
    <property type="molecule type" value="Genomic_DNA"/>
</dbReference>
<evidence type="ECO:0000313" key="2">
    <source>
        <dbReference type="EMBL" id="KAA0032733.1"/>
    </source>
</evidence>
<feature type="domain" description="Reverse transcriptase/retrotransposon-derived protein RNase H-like" evidence="1">
    <location>
        <begin position="49"/>
        <end position="91"/>
    </location>
</feature>
<gene>
    <name evidence="3" type="ORF">E5676_scaffold156G00730</name>
    <name evidence="2" type="ORF">E6C27_scaffold853G00760</name>
</gene>
<dbReference type="OrthoDB" id="2020560at2759"/>
<dbReference type="AlphaFoldDB" id="A0A5D3BI90"/>
<dbReference type="InterPro" id="IPR041577">
    <property type="entry name" value="RT_RNaseH_2"/>
</dbReference>
<evidence type="ECO:0000313" key="3">
    <source>
        <dbReference type="EMBL" id="TYJ98764.1"/>
    </source>
</evidence>
<protein>
    <submittedName>
        <fullName evidence="3">Retrovirus-related Pol polyprotein from transposon 17.6</fullName>
    </submittedName>
</protein>
<dbReference type="Pfam" id="PF17919">
    <property type="entry name" value="RT_RNaseH_2"/>
    <property type="match status" value="1"/>
</dbReference>
<evidence type="ECO:0000313" key="4">
    <source>
        <dbReference type="Proteomes" id="UP000321393"/>
    </source>
</evidence>
<organism evidence="3 5">
    <name type="scientific">Cucumis melo var. makuwa</name>
    <name type="common">Oriental melon</name>
    <dbReference type="NCBI Taxonomy" id="1194695"/>
    <lineage>
        <taxon>Eukaryota</taxon>
        <taxon>Viridiplantae</taxon>
        <taxon>Streptophyta</taxon>
        <taxon>Embryophyta</taxon>
        <taxon>Tracheophyta</taxon>
        <taxon>Spermatophyta</taxon>
        <taxon>Magnoliopsida</taxon>
        <taxon>eudicotyledons</taxon>
        <taxon>Gunneridae</taxon>
        <taxon>Pentapetalae</taxon>
        <taxon>rosids</taxon>
        <taxon>fabids</taxon>
        <taxon>Cucurbitales</taxon>
        <taxon>Cucurbitaceae</taxon>
        <taxon>Benincaseae</taxon>
        <taxon>Cucumis</taxon>
    </lineage>
</organism>
<name>A0A5D3BI90_CUCMM</name>
<reference evidence="4 5" key="1">
    <citation type="submission" date="2019-08" db="EMBL/GenBank/DDBJ databases">
        <title>Draft genome sequences of two oriental melons (Cucumis melo L. var makuwa).</title>
        <authorList>
            <person name="Kwon S.-Y."/>
        </authorList>
    </citation>
    <scope>NUCLEOTIDE SEQUENCE [LARGE SCALE GENOMIC DNA]</scope>
    <source>
        <strain evidence="5">cv. Chang Bougi</strain>
        <strain evidence="4">cv. SW 3</strain>
        <tissue evidence="3">Leaf</tissue>
    </source>
</reference>
<dbReference type="InterPro" id="IPR043128">
    <property type="entry name" value="Rev_trsase/Diguanyl_cyclase"/>
</dbReference>
<proteinExistence type="predicted"/>
<accession>A0A5D3BI90</accession>
<evidence type="ECO:0000313" key="5">
    <source>
        <dbReference type="Proteomes" id="UP000321947"/>
    </source>
</evidence>
<evidence type="ECO:0000259" key="1">
    <source>
        <dbReference type="Pfam" id="PF17919"/>
    </source>
</evidence>